<evidence type="ECO:0000313" key="3">
    <source>
        <dbReference type="Proteomes" id="UP000813461"/>
    </source>
</evidence>
<evidence type="ECO:0000313" key="2">
    <source>
        <dbReference type="EMBL" id="KAH7088562.1"/>
    </source>
</evidence>
<dbReference type="AlphaFoldDB" id="A0A8K0R855"/>
<gene>
    <name evidence="2" type="ORF">FB567DRAFT_548582</name>
</gene>
<accession>A0A8K0R855</accession>
<proteinExistence type="predicted"/>
<organism evidence="2 3">
    <name type="scientific">Paraphoma chrysanthemicola</name>
    <dbReference type="NCBI Taxonomy" id="798071"/>
    <lineage>
        <taxon>Eukaryota</taxon>
        <taxon>Fungi</taxon>
        <taxon>Dikarya</taxon>
        <taxon>Ascomycota</taxon>
        <taxon>Pezizomycotina</taxon>
        <taxon>Dothideomycetes</taxon>
        <taxon>Pleosporomycetidae</taxon>
        <taxon>Pleosporales</taxon>
        <taxon>Pleosporineae</taxon>
        <taxon>Phaeosphaeriaceae</taxon>
        <taxon>Paraphoma</taxon>
    </lineage>
</organism>
<dbReference type="OrthoDB" id="10368802at2759"/>
<reference evidence="2" key="1">
    <citation type="journal article" date="2021" name="Nat. Commun.">
        <title>Genetic determinants of endophytism in the Arabidopsis root mycobiome.</title>
        <authorList>
            <person name="Mesny F."/>
            <person name="Miyauchi S."/>
            <person name="Thiergart T."/>
            <person name="Pickel B."/>
            <person name="Atanasova L."/>
            <person name="Karlsson M."/>
            <person name="Huettel B."/>
            <person name="Barry K.W."/>
            <person name="Haridas S."/>
            <person name="Chen C."/>
            <person name="Bauer D."/>
            <person name="Andreopoulos W."/>
            <person name="Pangilinan J."/>
            <person name="LaButti K."/>
            <person name="Riley R."/>
            <person name="Lipzen A."/>
            <person name="Clum A."/>
            <person name="Drula E."/>
            <person name="Henrissat B."/>
            <person name="Kohler A."/>
            <person name="Grigoriev I.V."/>
            <person name="Martin F.M."/>
            <person name="Hacquard S."/>
        </authorList>
    </citation>
    <scope>NUCLEOTIDE SEQUENCE</scope>
    <source>
        <strain evidence="2">MPI-SDFR-AT-0120</strain>
    </source>
</reference>
<keyword evidence="3" id="KW-1185">Reference proteome</keyword>
<feature type="region of interest" description="Disordered" evidence="1">
    <location>
        <begin position="1"/>
        <end position="92"/>
    </location>
</feature>
<feature type="compositionally biased region" description="Low complexity" evidence="1">
    <location>
        <begin position="53"/>
        <end position="75"/>
    </location>
</feature>
<protein>
    <submittedName>
        <fullName evidence="2">Uncharacterized protein</fullName>
    </submittedName>
</protein>
<comment type="caution">
    <text evidence="2">The sequence shown here is derived from an EMBL/GenBank/DDBJ whole genome shotgun (WGS) entry which is preliminary data.</text>
</comment>
<feature type="compositionally biased region" description="Basic and acidic residues" evidence="1">
    <location>
        <begin position="32"/>
        <end position="49"/>
    </location>
</feature>
<dbReference type="EMBL" id="JAGMVJ010000008">
    <property type="protein sequence ID" value="KAH7088562.1"/>
    <property type="molecule type" value="Genomic_DNA"/>
</dbReference>
<name>A0A8K0R855_9PLEO</name>
<dbReference type="Proteomes" id="UP000813461">
    <property type="component" value="Unassembled WGS sequence"/>
</dbReference>
<sequence>MSSHQVSQPKFRHFSRPSFGIAVHSRQQSHQTAEHTRQHPQDIEHEYHILEPSSSTSSSSSSSRASSSSSFSSTSQQCPPPPDNDAPEGEGLPLTFANLQRQTACEAVSHNPSTLIYSGPSSPLPEQIARANRWGTMAHDFMHFDLTRFVDHQDFLDARSIQQSRRARQDSLGYIDGEMLEQNYMDYTRNGHVEEYVSIAGQVQAGARRVVHWRRN</sequence>
<evidence type="ECO:0000256" key="1">
    <source>
        <dbReference type="SAM" id="MobiDB-lite"/>
    </source>
</evidence>